<keyword evidence="9" id="KW-1185">Reference proteome</keyword>
<evidence type="ECO:0000256" key="5">
    <source>
        <dbReference type="PROSITE-ProRule" id="PRU01248"/>
    </source>
</evidence>
<dbReference type="NCBIfam" id="TIGR02249">
    <property type="entry name" value="integrase_gron"/>
    <property type="match status" value="1"/>
</dbReference>
<evidence type="ECO:0000313" key="8">
    <source>
        <dbReference type="EMBL" id="MDM7861651.1"/>
    </source>
</evidence>
<dbReference type="PANTHER" id="PTHR30349:SF64">
    <property type="entry name" value="PROPHAGE INTEGRASE INTD-RELATED"/>
    <property type="match status" value="1"/>
</dbReference>
<dbReference type="PROSITE" id="PS51900">
    <property type="entry name" value="CB"/>
    <property type="match status" value="1"/>
</dbReference>
<name>A0ABT7SZN5_9ALTE</name>
<gene>
    <name evidence="8" type="ORF">QTP81_13705</name>
</gene>
<dbReference type="InterPro" id="IPR011946">
    <property type="entry name" value="Integrase_integron-type"/>
</dbReference>
<comment type="similarity">
    <text evidence="1">Belongs to the 'phage' integrase family.</text>
</comment>
<organism evidence="8 9">
    <name type="scientific">Alteromonas arenosi</name>
    <dbReference type="NCBI Taxonomy" id="3055817"/>
    <lineage>
        <taxon>Bacteria</taxon>
        <taxon>Pseudomonadati</taxon>
        <taxon>Pseudomonadota</taxon>
        <taxon>Gammaproteobacteria</taxon>
        <taxon>Alteromonadales</taxon>
        <taxon>Alteromonadaceae</taxon>
        <taxon>Alteromonas/Salinimonas group</taxon>
        <taxon>Alteromonas</taxon>
    </lineage>
</organism>
<evidence type="ECO:0000256" key="1">
    <source>
        <dbReference type="ARBA" id="ARBA00008857"/>
    </source>
</evidence>
<comment type="caution">
    <text evidence="8">The sequence shown here is derived from an EMBL/GenBank/DDBJ whole genome shotgun (WGS) entry which is preliminary data.</text>
</comment>
<sequence length="320" mass="36598">MPSPFLQFVQEQMQRKRYAKRTIESYLTWMAKFIRFANNQHPAQIDKPSEVVEHFLSSLVTQQNVAANTQAQALNALTFLYAKVLEKPLADDLGFVKSKRHKKLPVVLTKAEVTRLLSFVPSQHHLASSLLYGSGLRLMECVRLRVGDIDFEFKCLRIWNGKGGKHRVVTLSESLLAPLKLQVEKVRQVLAQDLHCPQYSGVWMPSMLRKKYAGANKTLYWQYLFPAAKRSIDPESKRLRRHHIDEKQIQRAIRVAAHDAEIEKNVTPHTLRHTFATHLLLAGADIRTVQDQLGHSDVRTTQIYTYILQRGGNAVMSPLG</sequence>
<dbReference type="Gene3D" id="1.10.443.10">
    <property type="entry name" value="Intergrase catalytic core"/>
    <property type="match status" value="1"/>
</dbReference>
<dbReference type="Pfam" id="PF00589">
    <property type="entry name" value="Phage_integrase"/>
    <property type="match status" value="1"/>
</dbReference>
<dbReference type="RefSeq" id="WP_289366297.1">
    <property type="nucleotide sequence ID" value="NZ_JAUCBP010000012.1"/>
</dbReference>
<feature type="domain" description="Core-binding (CB)" evidence="7">
    <location>
        <begin position="1"/>
        <end position="85"/>
    </location>
</feature>
<evidence type="ECO:0000259" key="6">
    <source>
        <dbReference type="PROSITE" id="PS51898"/>
    </source>
</evidence>
<dbReference type="Gene3D" id="1.10.150.130">
    <property type="match status" value="1"/>
</dbReference>
<dbReference type="PROSITE" id="PS51898">
    <property type="entry name" value="TYR_RECOMBINASE"/>
    <property type="match status" value="1"/>
</dbReference>
<dbReference type="PANTHER" id="PTHR30349">
    <property type="entry name" value="PHAGE INTEGRASE-RELATED"/>
    <property type="match status" value="1"/>
</dbReference>
<proteinExistence type="inferred from homology"/>
<dbReference type="InterPro" id="IPR010998">
    <property type="entry name" value="Integrase_recombinase_N"/>
</dbReference>
<evidence type="ECO:0000256" key="3">
    <source>
        <dbReference type="ARBA" id="ARBA00023125"/>
    </source>
</evidence>
<keyword evidence="2" id="KW-0229">DNA integration</keyword>
<accession>A0ABT7SZN5</accession>
<dbReference type="SUPFAM" id="SSF56349">
    <property type="entry name" value="DNA breaking-rejoining enzymes"/>
    <property type="match status" value="1"/>
</dbReference>
<dbReference type="InterPro" id="IPR011010">
    <property type="entry name" value="DNA_brk_join_enz"/>
</dbReference>
<keyword evidence="4" id="KW-0233">DNA recombination</keyword>
<evidence type="ECO:0000256" key="4">
    <source>
        <dbReference type="ARBA" id="ARBA00023172"/>
    </source>
</evidence>
<dbReference type="InterPro" id="IPR044068">
    <property type="entry name" value="CB"/>
</dbReference>
<dbReference type="EMBL" id="JAUCBP010000012">
    <property type="protein sequence ID" value="MDM7861651.1"/>
    <property type="molecule type" value="Genomic_DNA"/>
</dbReference>
<evidence type="ECO:0000256" key="2">
    <source>
        <dbReference type="ARBA" id="ARBA00022908"/>
    </source>
</evidence>
<dbReference type="InterPro" id="IPR013762">
    <property type="entry name" value="Integrase-like_cat_sf"/>
</dbReference>
<dbReference type="InterPro" id="IPR050090">
    <property type="entry name" value="Tyrosine_recombinase_XerCD"/>
</dbReference>
<dbReference type="InterPro" id="IPR004107">
    <property type="entry name" value="Integrase_SAM-like_N"/>
</dbReference>
<dbReference type="Pfam" id="PF13495">
    <property type="entry name" value="Phage_int_SAM_4"/>
    <property type="match status" value="1"/>
</dbReference>
<keyword evidence="3 5" id="KW-0238">DNA-binding</keyword>
<evidence type="ECO:0000259" key="7">
    <source>
        <dbReference type="PROSITE" id="PS51900"/>
    </source>
</evidence>
<evidence type="ECO:0000313" key="9">
    <source>
        <dbReference type="Proteomes" id="UP001234343"/>
    </source>
</evidence>
<protein>
    <submittedName>
        <fullName evidence="8">Integron integrase</fullName>
    </submittedName>
</protein>
<reference evidence="8 9" key="1">
    <citation type="submission" date="2023-06" db="EMBL/GenBank/DDBJ databases">
        <title>Alteromonas sp. ASW11-36 isolated from intertidal sand.</title>
        <authorList>
            <person name="Li Y."/>
        </authorList>
    </citation>
    <scope>NUCLEOTIDE SEQUENCE [LARGE SCALE GENOMIC DNA]</scope>
    <source>
        <strain evidence="8 9">ASW11-36</strain>
    </source>
</reference>
<feature type="domain" description="Tyr recombinase" evidence="6">
    <location>
        <begin position="103"/>
        <end position="317"/>
    </location>
</feature>
<dbReference type="Proteomes" id="UP001234343">
    <property type="component" value="Unassembled WGS sequence"/>
</dbReference>
<dbReference type="InterPro" id="IPR002104">
    <property type="entry name" value="Integrase_catalytic"/>
</dbReference>